<dbReference type="STRING" id="7260.B4NLR8"/>
<dbReference type="PANTHER" id="PTHR48021:SF33">
    <property type="entry name" value="AT22075P-RELATED"/>
    <property type="match status" value="1"/>
</dbReference>
<comment type="subcellular location">
    <subcellularLocation>
        <location evidence="1">Cell membrane</location>
        <topology evidence="1">Multi-pass membrane protein</topology>
    </subcellularLocation>
</comment>
<keyword evidence="2" id="KW-0813">Transport</keyword>
<dbReference type="PROSITE" id="PS50850">
    <property type="entry name" value="MFS"/>
    <property type="match status" value="1"/>
</dbReference>
<dbReference type="InParanoid" id="B4NLR8"/>
<feature type="transmembrane region" description="Helical" evidence="8">
    <location>
        <begin position="16"/>
        <end position="38"/>
    </location>
</feature>
<dbReference type="Gene3D" id="1.20.1250.20">
    <property type="entry name" value="MFS general substrate transporter like domains"/>
    <property type="match status" value="1"/>
</dbReference>
<evidence type="ECO:0000256" key="6">
    <source>
        <dbReference type="ARBA" id="ARBA00022989"/>
    </source>
</evidence>
<feature type="transmembrane region" description="Helical" evidence="8">
    <location>
        <begin position="359"/>
        <end position="385"/>
    </location>
</feature>
<dbReference type="OrthoDB" id="8120565at2759"/>
<dbReference type="PROSITE" id="PS00216">
    <property type="entry name" value="SUGAR_TRANSPORT_1"/>
    <property type="match status" value="1"/>
</dbReference>
<proteinExistence type="predicted"/>
<evidence type="ECO:0000256" key="5">
    <source>
        <dbReference type="ARBA" id="ARBA00022692"/>
    </source>
</evidence>
<feature type="domain" description="Major facilitator superfamily (MFS) profile" evidence="9">
    <location>
        <begin position="20"/>
        <end position="447"/>
    </location>
</feature>
<dbReference type="InterPro" id="IPR005828">
    <property type="entry name" value="MFS_sugar_transport-like"/>
</dbReference>
<name>B4NLR8_DROWI</name>
<gene>
    <name evidence="10" type="primary">Dwil\GK18460</name>
    <name evidence="10" type="ORF">Dwil_GK18460</name>
</gene>
<feature type="transmembrane region" description="Helical" evidence="8">
    <location>
        <begin position="173"/>
        <end position="194"/>
    </location>
</feature>
<dbReference type="AlphaFoldDB" id="B4NLR8"/>
<dbReference type="EMBL" id="CH964274">
    <property type="protein sequence ID" value="EDW85307.1"/>
    <property type="molecule type" value="Genomic_DNA"/>
</dbReference>
<feature type="transmembrane region" description="Helical" evidence="8">
    <location>
        <begin position="149"/>
        <end position="167"/>
    </location>
</feature>
<organism evidence="10 11">
    <name type="scientific">Drosophila willistoni</name>
    <name type="common">Fruit fly</name>
    <dbReference type="NCBI Taxonomy" id="7260"/>
    <lineage>
        <taxon>Eukaryota</taxon>
        <taxon>Metazoa</taxon>
        <taxon>Ecdysozoa</taxon>
        <taxon>Arthropoda</taxon>
        <taxon>Hexapoda</taxon>
        <taxon>Insecta</taxon>
        <taxon>Pterygota</taxon>
        <taxon>Neoptera</taxon>
        <taxon>Endopterygota</taxon>
        <taxon>Diptera</taxon>
        <taxon>Brachycera</taxon>
        <taxon>Muscomorpha</taxon>
        <taxon>Ephydroidea</taxon>
        <taxon>Drosophilidae</taxon>
        <taxon>Drosophila</taxon>
        <taxon>Sophophora</taxon>
    </lineage>
</organism>
<dbReference type="HOGENOM" id="CLU_001265_30_5_1"/>
<evidence type="ECO:0000256" key="2">
    <source>
        <dbReference type="ARBA" id="ARBA00022448"/>
    </source>
</evidence>
<dbReference type="eggNOG" id="KOG0254">
    <property type="taxonomic scope" value="Eukaryota"/>
</dbReference>
<keyword evidence="5 8" id="KW-0812">Transmembrane</keyword>
<feature type="transmembrane region" description="Helical" evidence="8">
    <location>
        <begin position="113"/>
        <end position="137"/>
    </location>
</feature>
<dbReference type="Pfam" id="PF00083">
    <property type="entry name" value="Sugar_tr"/>
    <property type="match status" value="1"/>
</dbReference>
<evidence type="ECO:0000256" key="7">
    <source>
        <dbReference type="ARBA" id="ARBA00023136"/>
    </source>
</evidence>
<keyword evidence="6 8" id="KW-1133">Transmembrane helix</keyword>
<protein>
    <recommendedName>
        <fullName evidence="9">Major facilitator superfamily (MFS) profile domain-containing protein</fullName>
    </recommendedName>
</protein>
<feature type="transmembrane region" description="Helical" evidence="8">
    <location>
        <begin position="90"/>
        <end position="107"/>
    </location>
</feature>
<feature type="transmembrane region" description="Helical" evidence="8">
    <location>
        <begin position="61"/>
        <end position="83"/>
    </location>
</feature>
<dbReference type="InterPro" id="IPR005829">
    <property type="entry name" value="Sugar_transporter_CS"/>
</dbReference>
<dbReference type="InterPro" id="IPR036259">
    <property type="entry name" value="MFS_trans_sf"/>
</dbReference>
<dbReference type="Proteomes" id="UP000007798">
    <property type="component" value="Unassembled WGS sequence"/>
</dbReference>
<keyword evidence="11" id="KW-1185">Reference proteome</keyword>
<dbReference type="FunCoup" id="B4NLR8">
    <property type="interactions" value="6"/>
</dbReference>
<feature type="transmembrane region" description="Helical" evidence="8">
    <location>
        <begin position="392"/>
        <end position="412"/>
    </location>
</feature>
<feature type="transmembrane region" description="Helical" evidence="8">
    <location>
        <begin position="323"/>
        <end position="347"/>
    </location>
</feature>
<evidence type="ECO:0000259" key="9">
    <source>
        <dbReference type="PROSITE" id="PS50850"/>
    </source>
</evidence>
<evidence type="ECO:0000256" key="8">
    <source>
        <dbReference type="SAM" id="Phobius"/>
    </source>
</evidence>
<keyword evidence="4" id="KW-0762">Sugar transport</keyword>
<dbReference type="GO" id="GO:0005886">
    <property type="term" value="C:plasma membrane"/>
    <property type="evidence" value="ECO:0007669"/>
    <property type="project" value="UniProtKB-SubCell"/>
</dbReference>
<feature type="transmembrane region" description="Helical" evidence="8">
    <location>
        <begin position="258"/>
        <end position="278"/>
    </location>
</feature>
<dbReference type="OMA" id="TRWDHWL"/>
<dbReference type="InterPro" id="IPR050549">
    <property type="entry name" value="MFS_Trehalose_Transporter"/>
</dbReference>
<dbReference type="InterPro" id="IPR020846">
    <property type="entry name" value="MFS_dom"/>
</dbReference>
<reference evidence="10 11" key="1">
    <citation type="journal article" date="2007" name="Nature">
        <title>Evolution of genes and genomes on the Drosophila phylogeny.</title>
        <authorList>
            <consortium name="Drosophila 12 Genomes Consortium"/>
            <person name="Clark A.G."/>
            <person name="Eisen M.B."/>
            <person name="Smith D.R."/>
            <person name="Bergman C.M."/>
            <person name="Oliver B."/>
            <person name="Markow T.A."/>
            <person name="Kaufman T.C."/>
            <person name="Kellis M."/>
            <person name="Gelbart W."/>
            <person name="Iyer V.N."/>
            <person name="Pollard D.A."/>
            <person name="Sackton T.B."/>
            <person name="Larracuente A.M."/>
            <person name="Singh N.D."/>
            <person name="Abad J.P."/>
            <person name="Abt D.N."/>
            <person name="Adryan B."/>
            <person name="Aguade M."/>
            <person name="Akashi H."/>
            <person name="Anderson W.W."/>
            <person name="Aquadro C.F."/>
            <person name="Ardell D.H."/>
            <person name="Arguello R."/>
            <person name="Artieri C.G."/>
            <person name="Barbash D.A."/>
            <person name="Barker D."/>
            <person name="Barsanti P."/>
            <person name="Batterham P."/>
            <person name="Batzoglou S."/>
            <person name="Begun D."/>
            <person name="Bhutkar A."/>
            <person name="Blanco E."/>
            <person name="Bosak S.A."/>
            <person name="Bradley R.K."/>
            <person name="Brand A.D."/>
            <person name="Brent M.R."/>
            <person name="Brooks A.N."/>
            <person name="Brown R.H."/>
            <person name="Butlin R.K."/>
            <person name="Caggese C."/>
            <person name="Calvi B.R."/>
            <person name="Bernardo de Carvalho A."/>
            <person name="Caspi A."/>
            <person name="Castrezana S."/>
            <person name="Celniker S.E."/>
            <person name="Chang J.L."/>
            <person name="Chapple C."/>
            <person name="Chatterji S."/>
            <person name="Chinwalla A."/>
            <person name="Civetta A."/>
            <person name="Clifton S.W."/>
            <person name="Comeron J.M."/>
            <person name="Costello J.C."/>
            <person name="Coyne J.A."/>
            <person name="Daub J."/>
            <person name="David R.G."/>
            <person name="Delcher A.L."/>
            <person name="Delehaunty K."/>
            <person name="Do C.B."/>
            <person name="Ebling H."/>
            <person name="Edwards K."/>
            <person name="Eickbush T."/>
            <person name="Evans J.D."/>
            <person name="Filipski A."/>
            <person name="Findeiss S."/>
            <person name="Freyhult E."/>
            <person name="Fulton L."/>
            <person name="Fulton R."/>
            <person name="Garcia A.C."/>
            <person name="Gardiner A."/>
            <person name="Garfield D.A."/>
            <person name="Garvin B.E."/>
            <person name="Gibson G."/>
            <person name="Gilbert D."/>
            <person name="Gnerre S."/>
            <person name="Godfrey J."/>
            <person name="Good R."/>
            <person name="Gotea V."/>
            <person name="Gravely B."/>
            <person name="Greenberg A.J."/>
            <person name="Griffiths-Jones S."/>
            <person name="Gross S."/>
            <person name="Guigo R."/>
            <person name="Gustafson E.A."/>
            <person name="Haerty W."/>
            <person name="Hahn M.W."/>
            <person name="Halligan D.L."/>
            <person name="Halpern A.L."/>
            <person name="Halter G.M."/>
            <person name="Han M.V."/>
            <person name="Heger A."/>
            <person name="Hillier L."/>
            <person name="Hinrichs A.S."/>
            <person name="Holmes I."/>
            <person name="Hoskins R.A."/>
            <person name="Hubisz M.J."/>
            <person name="Hultmark D."/>
            <person name="Huntley M.A."/>
            <person name="Jaffe D.B."/>
            <person name="Jagadeeshan S."/>
            <person name="Jeck W.R."/>
            <person name="Johnson J."/>
            <person name="Jones C.D."/>
            <person name="Jordan W.C."/>
            <person name="Karpen G.H."/>
            <person name="Kataoka E."/>
            <person name="Keightley P.D."/>
            <person name="Kheradpour P."/>
            <person name="Kirkness E.F."/>
            <person name="Koerich L.B."/>
            <person name="Kristiansen K."/>
            <person name="Kudrna D."/>
            <person name="Kulathinal R.J."/>
            <person name="Kumar S."/>
            <person name="Kwok R."/>
            <person name="Lander E."/>
            <person name="Langley C.H."/>
            <person name="Lapoint R."/>
            <person name="Lazzaro B.P."/>
            <person name="Lee S.J."/>
            <person name="Levesque L."/>
            <person name="Li R."/>
            <person name="Lin C.F."/>
            <person name="Lin M.F."/>
            <person name="Lindblad-Toh K."/>
            <person name="Llopart A."/>
            <person name="Long M."/>
            <person name="Low L."/>
            <person name="Lozovsky E."/>
            <person name="Lu J."/>
            <person name="Luo M."/>
            <person name="Machado C.A."/>
            <person name="Makalowski W."/>
            <person name="Marzo M."/>
            <person name="Matsuda M."/>
            <person name="Matzkin L."/>
            <person name="McAllister B."/>
            <person name="McBride C.S."/>
            <person name="McKernan B."/>
            <person name="McKernan K."/>
            <person name="Mendez-Lago M."/>
            <person name="Minx P."/>
            <person name="Mollenhauer M.U."/>
            <person name="Montooth K."/>
            <person name="Mount S.M."/>
            <person name="Mu X."/>
            <person name="Myers E."/>
            <person name="Negre B."/>
            <person name="Newfeld S."/>
            <person name="Nielsen R."/>
            <person name="Noor M.A."/>
            <person name="O'Grady P."/>
            <person name="Pachter L."/>
            <person name="Papaceit M."/>
            <person name="Parisi M.J."/>
            <person name="Parisi M."/>
            <person name="Parts L."/>
            <person name="Pedersen J.S."/>
            <person name="Pesole G."/>
            <person name="Phillippy A.M."/>
            <person name="Ponting C.P."/>
            <person name="Pop M."/>
            <person name="Porcelli D."/>
            <person name="Powell J.R."/>
            <person name="Prohaska S."/>
            <person name="Pruitt K."/>
            <person name="Puig M."/>
            <person name="Quesneville H."/>
            <person name="Ram K.R."/>
            <person name="Rand D."/>
            <person name="Rasmussen M.D."/>
            <person name="Reed L.K."/>
            <person name="Reenan R."/>
            <person name="Reily A."/>
            <person name="Remington K.A."/>
            <person name="Rieger T.T."/>
            <person name="Ritchie M.G."/>
            <person name="Robin C."/>
            <person name="Rogers Y.H."/>
            <person name="Rohde C."/>
            <person name="Rozas J."/>
            <person name="Rubenfield M.J."/>
            <person name="Ruiz A."/>
            <person name="Russo S."/>
            <person name="Salzberg S.L."/>
            <person name="Sanchez-Gracia A."/>
            <person name="Saranga D.J."/>
            <person name="Sato H."/>
            <person name="Schaeffer S.W."/>
            <person name="Schatz M.C."/>
            <person name="Schlenke T."/>
            <person name="Schwartz R."/>
            <person name="Segarra C."/>
            <person name="Singh R.S."/>
            <person name="Sirot L."/>
            <person name="Sirota M."/>
            <person name="Sisneros N.B."/>
            <person name="Smith C.D."/>
            <person name="Smith T.F."/>
            <person name="Spieth J."/>
            <person name="Stage D.E."/>
            <person name="Stark A."/>
            <person name="Stephan W."/>
            <person name="Strausberg R.L."/>
            <person name="Strempel S."/>
            <person name="Sturgill D."/>
            <person name="Sutton G."/>
            <person name="Sutton G.G."/>
            <person name="Tao W."/>
            <person name="Teichmann S."/>
            <person name="Tobari Y.N."/>
            <person name="Tomimura Y."/>
            <person name="Tsolas J.M."/>
            <person name="Valente V.L."/>
            <person name="Venter E."/>
            <person name="Venter J.C."/>
            <person name="Vicario S."/>
            <person name="Vieira F.G."/>
            <person name="Vilella A.J."/>
            <person name="Villasante A."/>
            <person name="Walenz B."/>
            <person name="Wang J."/>
            <person name="Wasserman M."/>
            <person name="Watts T."/>
            <person name="Wilson D."/>
            <person name="Wilson R.K."/>
            <person name="Wing R.A."/>
            <person name="Wolfner M.F."/>
            <person name="Wong A."/>
            <person name="Wong G.K."/>
            <person name="Wu C.I."/>
            <person name="Wu G."/>
            <person name="Yamamoto D."/>
            <person name="Yang H.P."/>
            <person name="Yang S.P."/>
            <person name="Yorke J.A."/>
            <person name="Yoshida K."/>
            <person name="Zdobnov E."/>
            <person name="Zhang P."/>
            <person name="Zhang Y."/>
            <person name="Zimin A.V."/>
            <person name="Baldwin J."/>
            <person name="Abdouelleil A."/>
            <person name="Abdulkadir J."/>
            <person name="Abebe A."/>
            <person name="Abera B."/>
            <person name="Abreu J."/>
            <person name="Acer S.C."/>
            <person name="Aftuck L."/>
            <person name="Alexander A."/>
            <person name="An P."/>
            <person name="Anderson E."/>
            <person name="Anderson S."/>
            <person name="Arachi H."/>
            <person name="Azer M."/>
            <person name="Bachantsang P."/>
            <person name="Barry A."/>
            <person name="Bayul T."/>
            <person name="Berlin A."/>
            <person name="Bessette D."/>
            <person name="Bloom T."/>
            <person name="Blye J."/>
            <person name="Boguslavskiy L."/>
            <person name="Bonnet C."/>
            <person name="Boukhgalter B."/>
            <person name="Bourzgui I."/>
            <person name="Brown A."/>
            <person name="Cahill P."/>
            <person name="Channer S."/>
            <person name="Cheshatsang Y."/>
            <person name="Chuda L."/>
            <person name="Citroen M."/>
            <person name="Collymore A."/>
            <person name="Cooke P."/>
            <person name="Costello M."/>
            <person name="D'Aco K."/>
            <person name="Daza R."/>
            <person name="De Haan G."/>
            <person name="DeGray S."/>
            <person name="DeMaso C."/>
            <person name="Dhargay N."/>
            <person name="Dooley K."/>
            <person name="Dooley E."/>
            <person name="Doricent M."/>
            <person name="Dorje P."/>
            <person name="Dorjee K."/>
            <person name="Dupes A."/>
            <person name="Elong R."/>
            <person name="Falk J."/>
            <person name="Farina A."/>
            <person name="Faro S."/>
            <person name="Ferguson D."/>
            <person name="Fisher S."/>
            <person name="Foley C.D."/>
            <person name="Franke A."/>
            <person name="Friedrich D."/>
            <person name="Gadbois L."/>
            <person name="Gearin G."/>
            <person name="Gearin C.R."/>
            <person name="Giannoukos G."/>
            <person name="Goode T."/>
            <person name="Graham J."/>
            <person name="Grandbois E."/>
            <person name="Grewal S."/>
            <person name="Gyaltsen K."/>
            <person name="Hafez N."/>
            <person name="Hagos B."/>
            <person name="Hall J."/>
            <person name="Henson C."/>
            <person name="Hollinger A."/>
            <person name="Honan T."/>
            <person name="Huard M.D."/>
            <person name="Hughes L."/>
            <person name="Hurhula B."/>
            <person name="Husby M.E."/>
            <person name="Kamat A."/>
            <person name="Kanga B."/>
            <person name="Kashin S."/>
            <person name="Khazanovich D."/>
            <person name="Kisner P."/>
            <person name="Lance K."/>
            <person name="Lara M."/>
            <person name="Lee W."/>
            <person name="Lennon N."/>
            <person name="Letendre F."/>
            <person name="LeVine R."/>
            <person name="Lipovsky A."/>
            <person name="Liu X."/>
            <person name="Liu J."/>
            <person name="Liu S."/>
            <person name="Lokyitsang T."/>
            <person name="Lokyitsang Y."/>
            <person name="Lubonja R."/>
            <person name="Lui A."/>
            <person name="MacDonald P."/>
            <person name="Magnisalis V."/>
            <person name="Maru K."/>
            <person name="Matthews C."/>
            <person name="McCusker W."/>
            <person name="McDonough S."/>
            <person name="Mehta T."/>
            <person name="Meldrim J."/>
            <person name="Meneus L."/>
            <person name="Mihai O."/>
            <person name="Mihalev A."/>
            <person name="Mihova T."/>
            <person name="Mittelman R."/>
            <person name="Mlenga V."/>
            <person name="Montmayeur A."/>
            <person name="Mulrain L."/>
            <person name="Navidi A."/>
            <person name="Naylor J."/>
            <person name="Negash T."/>
            <person name="Nguyen T."/>
            <person name="Nguyen N."/>
            <person name="Nicol R."/>
            <person name="Norbu C."/>
            <person name="Norbu N."/>
            <person name="Novod N."/>
            <person name="O'Neill B."/>
            <person name="Osman S."/>
            <person name="Markiewicz E."/>
            <person name="Oyono O.L."/>
            <person name="Patti C."/>
            <person name="Phunkhang P."/>
            <person name="Pierre F."/>
            <person name="Priest M."/>
            <person name="Raghuraman S."/>
            <person name="Rege F."/>
            <person name="Reyes R."/>
            <person name="Rise C."/>
            <person name="Rogov P."/>
            <person name="Ross K."/>
            <person name="Ryan E."/>
            <person name="Settipalli S."/>
            <person name="Shea T."/>
            <person name="Sherpa N."/>
            <person name="Shi L."/>
            <person name="Shih D."/>
            <person name="Sparrow T."/>
            <person name="Spaulding J."/>
            <person name="Stalker J."/>
            <person name="Stange-Thomann N."/>
            <person name="Stavropoulos S."/>
            <person name="Stone C."/>
            <person name="Strader C."/>
            <person name="Tesfaye S."/>
            <person name="Thomson T."/>
            <person name="Thoulutsang Y."/>
            <person name="Thoulutsang D."/>
            <person name="Topham K."/>
            <person name="Topping I."/>
            <person name="Tsamla T."/>
            <person name="Vassiliev H."/>
            <person name="Vo A."/>
            <person name="Wangchuk T."/>
            <person name="Wangdi T."/>
            <person name="Weiand M."/>
            <person name="Wilkinson J."/>
            <person name="Wilson A."/>
            <person name="Yadav S."/>
            <person name="Young G."/>
            <person name="Yu Q."/>
            <person name="Zembek L."/>
            <person name="Zhong D."/>
            <person name="Zimmer A."/>
            <person name="Zwirko Z."/>
            <person name="Jaffe D.B."/>
            <person name="Alvarez P."/>
            <person name="Brockman W."/>
            <person name="Butler J."/>
            <person name="Chin C."/>
            <person name="Gnerre S."/>
            <person name="Grabherr M."/>
            <person name="Kleber M."/>
            <person name="Mauceli E."/>
            <person name="MacCallum I."/>
        </authorList>
    </citation>
    <scope>NUCLEOTIDE SEQUENCE [LARGE SCALE GENOMIC DNA]</scope>
    <source>
        <strain evidence="11">Tucson 14030-0811.24</strain>
    </source>
</reference>
<evidence type="ECO:0000313" key="10">
    <source>
        <dbReference type="EMBL" id="EDW85307.1"/>
    </source>
</evidence>
<dbReference type="CDD" id="cd17358">
    <property type="entry name" value="MFS_GLUT6_8_Class3_like"/>
    <property type="match status" value="1"/>
</dbReference>
<dbReference type="SUPFAM" id="SSF103473">
    <property type="entry name" value="MFS general substrate transporter"/>
    <property type="match status" value="1"/>
</dbReference>
<feature type="transmembrane region" description="Helical" evidence="8">
    <location>
        <begin position="418"/>
        <end position="443"/>
    </location>
</feature>
<dbReference type="GO" id="GO:0051119">
    <property type="term" value="F:sugar transmembrane transporter activity"/>
    <property type="evidence" value="ECO:0007669"/>
    <property type="project" value="InterPro"/>
</dbReference>
<dbReference type="KEGG" id="dwi:6651803"/>
<dbReference type="PANTHER" id="PTHR48021">
    <property type="match status" value="1"/>
</dbReference>
<feature type="transmembrane region" description="Helical" evidence="8">
    <location>
        <begin position="290"/>
        <end position="311"/>
    </location>
</feature>
<evidence type="ECO:0000256" key="1">
    <source>
        <dbReference type="ARBA" id="ARBA00004651"/>
    </source>
</evidence>
<sequence length="454" mass="50161">MNKFFKNSLLQPQTRYQLLATVIVNIITFGHGVGVGWLSPTLTKISTSNSPLDFEVGISEISWLGSMLGLGSLCGNLTIAFLLERMGRKFCIYLLAGPYACLWILIYCASNVAYLYAARFLCGFTGGAGYVVVPIFISEVADSRIRGSLTSMVMLSVNLGILAGYILSTYLDYHIVPFLAIGLPIAYFVANLMLPETAPYLLKRSQLLAAESSFRYYQNKEDTSVDFDELKTAITSQQAQSDTAITYKDLITKPAIKAFTSSIVLSTGYQFSGVFSFINYMSDIFASSGSILDVNTCTIIVGVVQIVGVYTSTMFVDIVGRRILMLISTLGIGLGCIAFGCFTFYAQEYDLSGFNWLPLVLMILIIYLANIGLIGLFFVVLVELFPAKIRSLATSMSVVFLSLLVFCTLKLFPLLLHYYGISITMWFSAISSLLTFFYFFVFLDETKGKSMIED</sequence>
<dbReference type="FunFam" id="1.20.1250.20:FF:000218">
    <property type="entry name" value="facilitated trehalose transporter Tret1"/>
    <property type="match status" value="1"/>
</dbReference>
<keyword evidence="7 8" id="KW-0472">Membrane</keyword>
<dbReference type="InterPro" id="IPR044775">
    <property type="entry name" value="MFS_ERD6/Tret1-like"/>
</dbReference>
<accession>B4NLR8</accession>
<dbReference type="PROSITE" id="PS00217">
    <property type="entry name" value="SUGAR_TRANSPORT_2"/>
    <property type="match status" value="1"/>
</dbReference>
<evidence type="ECO:0000256" key="4">
    <source>
        <dbReference type="ARBA" id="ARBA00022597"/>
    </source>
</evidence>
<evidence type="ECO:0000313" key="11">
    <source>
        <dbReference type="Proteomes" id="UP000007798"/>
    </source>
</evidence>
<dbReference type="PhylomeDB" id="B4NLR8"/>
<keyword evidence="3" id="KW-1003">Cell membrane</keyword>
<evidence type="ECO:0000256" key="3">
    <source>
        <dbReference type="ARBA" id="ARBA00022475"/>
    </source>
</evidence>